<name>A0A430FU70_9BIFI</name>
<dbReference type="EMBL" id="QXGK01000008">
    <property type="protein sequence ID" value="RSX56697.1"/>
    <property type="molecule type" value="Genomic_DNA"/>
</dbReference>
<evidence type="ECO:0000313" key="3">
    <source>
        <dbReference type="Proteomes" id="UP000287470"/>
    </source>
</evidence>
<organism evidence="2 3">
    <name type="scientific">Bifidobacterium samirii</name>
    <dbReference type="NCBI Taxonomy" id="2306974"/>
    <lineage>
        <taxon>Bacteria</taxon>
        <taxon>Bacillati</taxon>
        <taxon>Actinomycetota</taxon>
        <taxon>Actinomycetes</taxon>
        <taxon>Bifidobacteriales</taxon>
        <taxon>Bifidobacteriaceae</taxon>
        <taxon>Bifidobacterium</taxon>
    </lineage>
</organism>
<keyword evidence="1" id="KW-0812">Transmembrane</keyword>
<reference evidence="2 3" key="1">
    <citation type="submission" date="2018-09" db="EMBL/GenBank/DDBJ databases">
        <title>Characterization of the phylogenetic diversity of five novel species belonging to the genus Bifidobacterium.</title>
        <authorList>
            <person name="Lugli G.A."/>
            <person name="Duranti S."/>
            <person name="Milani C."/>
        </authorList>
    </citation>
    <scope>NUCLEOTIDE SEQUENCE [LARGE SCALE GENOMIC DNA]</scope>
    <source>
        <strain evidence="2 3">2033B</strain>
    </source>
</reference>
<comment type="caution">
    <text evidence="2">The sequence shown here is derived from an EMBL/GenBank/DDBJ whole genome shotgun (WGS) entry which is preliminary data.</text>
</comment>
<feature type="transmembrane region" description="Helical" evidence="1">
    <location>
        <begin position="66"/>
        <end position="85"/>
    </location>
</feature>
<keyword evidence="1" id="KW-1133">Transmembrane helix</keyword>
<evidence type="ECO:0000256" key="1">
    <source>
        <dbReference type="SAM" id="Phobius"/>
    </source>
</evidence>
<feature type="transmembrane region" description="Helical" evidence="1">
    <location>
        <begin position="105"/>
        <end position="124"/>
    </location>
</feature>
<feature type="transmembrane region" description="Helical" evidence="1">
    <location>
        <begin position="12"/>
        <end position="33"/>
    </location>
</feature>
<dbReference type="AlphaFoldDB" id="A0A430FU70"/>
<accession>A0A430FU70</accession>
<keyword evidence="1" id="KW-0472">Membrane</keyword>
<dbReference type="Proteomes" id="UP000287470">
    <property type="component" value="Unassembled WGS sequence"/>
</dbReference>
<gene>
    <name evidence="2" type="ORF">D2E24_0987</name>
</gene>
<feature type="transmembrane region" description="Helical" evidence="1">
    <location>
        <begin position="39"/>
        <end position="57"/>
    </location>
</feature>
<sequence length="138" mass="14524">MPAARPSGGLARVLVTLLAGAAVGLVGTFAHRMGASMNIPYGLILAFAIVGLSTWSARARCGASGVAWHLIACSLVAWTIAARSFGNGTLTPIGFTGDLPYFSQHAGYIWLYGQILWQIAFLLMPARWFGDAPTDGGR</sequence>
<keyword evidence="3" id="KW-1185">Reference proteome</keyword>
<protein>
    <submittedName>
        <fullName evidence="2">Alcohol dehydrogenase</fullName>
    </submittedName>
</protein>
<proteinExistence type="predicted"/>
<evidence type="ECO:0000313" key="2">
    <source>
        <dbReference type="EMBL" id="RSX56697.1"/>
    </source>
</evidence>